<feature type="region of interest" description="Disordered" evidence="1">
    <location>
        <begin position="1"/>
        <end position="41"/>
    </location>
</feature>
<dbReference type="Proteomes" id="UP000823941">
    <property type="component" value="Chromosome 25"/>
</dbReference>
<dbReference type="EMBL" id="JAHIBW010000025">
    <property type="protein sequence ID" value="KAG7297706.1"/>
    <property type="molecule type" value="Genomic_DNA"/>
</dbReference>
<reference evidence="2 3" key="1">
    <citation type="submission" date="2021-06" db="EMBL/GenBank/DDBJ databases">
        <title>A haploid diamondback moth (Plutella xylostella L.) genome assembly resolves 31 chromosomes and identifies a diamide resistance mutation.</title>
        <authorList>
            <person name="Ward C.M."/>
            <person name="Perry K.D."/>
            <person name="Baker G."/>
            <person name="Powis K."/>
            <person name="Heckel D.G."/>
            <person name="Baxter S.W."/>
        </authorList>
    </citation>
    <scope>NUCLEOTIDE SEQUENCE [LARGE SCALE GENOMIC DNA]</scope>
    <source>
        <strain evidence="2 3">LV</strain>
        <tissue evidence="2">Single pupa</tissue>
    </source>
</reference>
<evidence type="ECO:0000313" key="3">
    <source>
        <dbReference type="Proteomes" id="UP000823941"/>
    </source>
</evidence>
<organism evidence="2 3">
    <name type="scientific">Plutella xylostella</name>
    <name type="common">Diamondback moth</name>
    <name type="synonym">Plutella maculipennis</name>
    <dbReference type="NCBI Taxonomy" id="51655"/>
    <lineage>
        <taxon>Eukaryota</taxon>
        <taxon>Metazoa</taxon>
        <taxon>Ecdysozoa</taxon>
        <taxon>Arthropoda</taxon>
        <taxon>Hexapoda</taxon>
        <taxon>Insecta</taxon>
        <taxon>Pterygota</taxon>
        <taxon>Neoptera</taxon>
        <taxon>Endopterygota</taxon>
        <taxon>Lepidoptera</taxon>
        <taxon>Glossata</taxon>
        <taxon>Ditrysia</taxon>
        <taxon>Yponomeutoidea</taxon>
        <taxon>Plutellidae</taxon>
        <taxon>Plutella</taxon>
    </lineage>
</organism>
<evidence type="ECO:0000256" key="1">
    <source>
        <dbReference type="SAM" id="MobiDB-lite"/>
    </source>
</evidence>
<accession>A0ABQ7PXU5</accession>
<name>A0ABQ7PXU5_PLUXY</name>
<comment type="caution">
    <text evidence="2">The sequence shown here is derived from an EMBL/GenBank/DDBJ whole genome shotgun (WGS) entry which is preliminary data.</text>
</comment>
<gene>
    <name evidence="2" type="ORF">JYU34_018423</name>
</gene>
<feature type="compositionally biased region" description="Low complexity" evidence="1">
    <location>
        <begin position="10"/>
        <end position="31"/>
    </location>
</feature>
<evidence type="ECO:0000313" key="2">
    <source>
        <dbReference type="EMBL" id="KAG7297706.1"/>
    </source>
</evidence>
<protein>
    <submittedName>
        <fullName evidence="2">Uncharacterized protein</fullName>
    </submittedName>
</protein>
<sequence length="84" mass="8607">MCIVDETTTAARAAPPGPRGAQAGAAPSAGGRRPGRVDNNGEPTLVVEFIAWTAGGGRGGALPLSQSPYSYSTRHTPPHYVCNM</sequence>
<proteinExistence type="predicted"/>
<keyword evidence="3" id="KW-1185">Reference proteome</keyword>